<reference evidence="2" key="1">
    <citation type="submission" date="2016-11" db="UniProtKB">
        <authorList>
            <consortium name="WormBaseParasite"/>
        </authorList>
    </citation>
    <scope>IDENTIFICATION</scope>
    <source>
        <strain evidence="2">pt0022</strain>
    </source>
</reference>
<feature type="transmembrane region" description="Helical" evidence="1">
    <location>
        <begin position="179"/>
        <end position="201"/>
    </location>
</feature>
<keyword evidence="1" id="KW-1133">Transmembrane helix</keyword>
<name>A0A1I8EVN4_WUCBA</name>
<organism evidence="2">
    <name type="scientific">Wuchereria bancrofti</name>
    <dbReference type="NCBI Taxonomy" id="6293"/>
    <lineage>
        <taxon>Eukaryota</taxon>
        <taxon>Metazoa</taxon>
        <taxon>Ecdysozoa</taxon>
        <taxon>Nematoda</taxon>
        <taxon>Chromadorea</taxon>
        <taxon>Rhabditida</taxon>
        <taxon>Spirurina</taxon>
        <taxon>Spiruromorpha</taxon>
        <taxon>Filarioidea</taxon>
        <taxon>Onchocercidae</taxon>
        <taxon>Wuchereria</taxon>
    </lineage>
</organism>
<accession>A0A1I8EVN4</accession>
<feature type="transmembrane region" description="Helical" evidence="1">
    <location>
        <begin position="254"/>
        <end position="276"/>
    </location>
</feature>
<sequence>MHACKITRQGSNTADSFFFPLCLARAMPSISALSSYYYKSFRPLKNDDKDLKFRDNGHSTSTCYTDAQQSTESLFHLLLQSQTAYAQYVKLIALFIFAVTHVIYMVPFLSTFAAVASNIDVTDVTPNTESFHFQHFVETLADYKKNMWMIVGSMCVALSTSCFILMLNTSSRKIAYDIVIRGIDFLTFCTLPFLLVARLILLNSIFEQLPIVIREIQFVQYSKQLTVALHCSFVPVKEVPLCDQVIRNALFPAYIIKFLTILAILTIAYMLLAYLIEWCLKHWFPPQCNHSKHASIYAPIAMAV</sequence>
<evidence type="ECO:0000256" key="1">
    <source>
        <dbReference type="SAM" id="Phobius"/>
    </source>
</evidence>
<dbReference type="AlphaFoldDB" id="A0A1I8EVN4"/>
<proteinExistence type="predicted"/>
<feature type="transmembrane region" description="Helical" evidence="1">
    <location>
        <begin position="147"/>
        <end position="167"/>
    </location>
</feature>
<evidence type="ECO:0000313" key="2">
    <source>
        <dbReference type="WBParaSite" id="maker-PairedContig_5624-snap-gene-0.11-mRNA-1"/>
    </source>
</evidence>
<keyword evidence="1" id="KW-0812">Transmembrane</keyword>
<keyword evidence="1" id="KW-0472">Membrane</keyword>
<protein>
    <submittedName>
        <fullName evidence="2">Uncharacterized protein</fullName>
    </submittedName>
</protein>
<dbReference type="WBParaSite" id="maker-PairedContig_5624-snap-gene-0.11-mRNA-1">
    <property type="protein sequence ID" value="maker-PairedContig_5624-snap-gene-0.11-mRNA-1"/>
    <property type="gene ID" value="maker-PairedContig_5624-snap-gene-0.11"/>
</dbReference>
<feature type="transmembrane region" description="Helical" evidence="1">
    <location>
        <begin position="91"/>
        <end position="116"/>
    </location>
</feature>